<dbReference type="EMBL" id="ML743560">
    <property type="protein sequence ID" value="KAE8140928.1"/>
    <property type="molecule type" value="Genomic_DNA"/>
</dbReference>
<evidence type="ECO:0000313" key="2">
    <source>
        <dbReference type="EMBL" id="KAE8140928.1"/>
    </source>
</evidence>
<evidence type="ECO:0008006" key="4">
    <source>
        <dbReference type="Google" id="ProtNLM"/>
    </source>
</evidence>
<dbReference type="OrthoDB" id="4323739at2759"/>
<keyword evidence="3" id="KW-1185">Reference proteome</keyword>
<proteinExistence type="predicted"/>
<reference evidence="2 3" key="1">
    <citation type="submission" date="2019-04" db="EMBL/GenBank/DDBJ databases">
        <title>Friends and foes A comparative genomics study of 23 Aspergillus species from section Flavi.</title>
        <authorList>
            <consortium name="DOE Joint Genome Institute"/>
            <person name="Kjaerbolling I."/>
            <person name="Vesth T."/>
            <person name="Frisvad J.C."/>
            <person name="Nybo J.L."/>
            <person name="Theobald S."/>
            <person name="Kildgaard S."/>
            <person name="Isbrandt T."/>
            <person name="Kuo A."/>
            <person name="Sato A."/>
            <person name="Lyhne E.K."/>
            <person name="Kogle M.E."/>
            <person name="Wiebenga A."/>
            <person name="Kun R.S."/>
            <person name="Lubbers R.J."/>
            <person name="Makela M.R."/>
            <person name="Barry K."/>
            <person name="Chovatia M."/>
            <person name="Clum A."/>
            <person name="Daum C."/>
            <person name="Haridas S."/>
            <person name="He G."/>
            <person name="LaButti K."/>
            <person name="Lipzen A."/>
            <person name="Mondo S."/>
            <person name="Riley R."/>
            <person name="Salamov A."/>
            <person name="Simmons B.A."/>
            <person name="Magnuson J.K."/>
            <person name="Henrissat B."/>
            <person name="Mortensen U.H."/>
            <person name="Larsen T.O."/>
            <person name="Devries R.P."/>
            <person name="Grigoriev I.V."/>
            <person name="Machida M."/>
            <person name="Baker S.E."/>
            <person name="Andersen M.R."/>
        </authorList>
    </citation>
    <scope>NUCLEOTIDE SEQUENCE [LARGE SCALE GENOMIC DNA]</scope>
    <source>
        <strain evidence="2 3">CBS 117625</strain>
    </source>
</reference>
<feature type="signal peptide" evidence="1">
    <location>
        <begin position="1"/>
        <end position="18"/>
    </location>
</feature>
<accession>A0A5N6T3P5</accession>
<feature type="chain" id="PRO_5024909610" description="Beta/gamma crystallin 'Greek key' domain-containing protein" evidence="1">
    <location>
        <begin position="19"/>
        <end position="107"/>
    </location>
</feature>
<name>A0A5N6T3P5_ASPPS</name>
<protein>
    <recommendedName>
        <fullName evidence="4">Beta/gamma crystallin 'Greek key' domain-containing protein</fullName>
    </recommendedName>
</protein>
<dbReference type="AlphaFoldDB" id="A0A5N6T3P5"/>
<evidence type="ECO:0000313" key="3">
    <source>
        <dbReference type="Proteomes" id="UP000325672"/>
    </source>
</evidence>
<dbReference type="RefSeq" id="XP_031916991.1">
    <property type="nucleotide sequence ID" value="XM_032061377.1"/>
</dbReference>
<evidence type="ECO:0000256" key="1">
    <source>
        <dbReference type="SAM" id="SignalP"/>
    </source>
</evidence>
<sequence>MRFTAAFVMLAAAIGATAENAINIKVCDGINKAGDCINIDVYLQHQCYNLNGTPVSKNVRSFEIPDGYRCRFWSSTACNGGGTGDVQAPGTNENSHPQVNSVKCYAN</sequence>
<keyword evidence="1" id="KW-0732">Signal</keyword>
<gene>
    <name evidence="2" type="ORF">BDV38DRAFT_289956</name>
</gene>
<dbReference type="GeneID" id="43645587"/>
<dbReference type="Proteomes" id="UP000325672">
    <property type="component" value="Unassembled WGS sequence"/>
</dbReference>
<organism evidence="2 3">
    <name type="scientific">Aspergillus pseudotamarii</name>
    <dbReference type="NCBI Taxonomy" id="132259"/>
    <lineage>
        <taxon>Eukaryota</taxon>
        <taxon>Fungi</taxon>
        <taxon>Dikarya</taxon>
        <taxon>Ascomycota</taxon>
        <taxon>Pezizomycotina</taxon>
        <taxon>Eurotiomycetes</taxon>
        <taxon>Eurotiomycetidae</taxon>
        <taxon>Eurotiales</taxon>
        <taxon>Aspergillaceae</taxon>
        <taxon>Aspergillus</taxon>
        <taxon>Aspergillus subgen. Circumdati</taxon>
    </lineage>
</organism>